<evidence type="ECO:0000313" key="2">
    <source>
        <dbReference type="EMBL" id="SFE61714.1"/>
    </source>
</evidence>
<dbReference type="AlphaFoldDB" id="A0A1I2C0A4"/>
<dbReference type="InterPro" id="IPR015797">
    <property type="entry name" value="NUDIX_hydrolase-like_dom_sf"/>
</dbReference>
<gene>
    <name evidence="2" type="ORF">SAMN05216378_3737</name>
</gene>
<dbReference type="PANTHER" id="PTHR43222">
    <property type="entry name" value="NUDIX HYDROLASE 23"/>
    <property type="match status" value="1"/>
</dbReference>
<accession>A0A1I2C0A4</accession>
<evidence type="ECO:0000259" key="1">
    <source>
        <dbReference type="PROSITE" id="PS51462"/>
    </source>
</evidence>
<dbReference type="InterPro" id="IPR000086">
    <property type="entry name" value="NUDIX_hydrolase_dom"/>
</dbReference>
<dbReference type="EMBL" id="FOMT01000003">
    <property type="protein sequence ID" value="SFE61714.1"/>
    <property type="molecule type" value="Genomic_DNA"/>
</dbReference>
<dbReference type="PANTHER" id="PTHR43222:SF2">
    <property type="entry name" value="NUDIX HYDROLASE 23, CHLOROPLASTIC"/>
    <property type="match status" value="1"/>
</dbReference>
<dbReference type="OrthoDB" id="9800077at2"/>
<dbReference type="Gene3D" id="3.90.79.10">
    <property type="entry name" value="Nucleoside Triphosphate Pyrophosphohydrolase"/>
    <property type="match status" value="1"/>
</dbReference>
<proteinExistence type="predicted"/>
<organism evidence="2 3">
    <name type="scientific">Paenibacillus catalpae</name>
    <dbReference type="NCBI Taxonomy" id="1045775"/>
    <lineage>
        <taxon>Bacteria</taxon>
        <taxon>Bacillati</taxon>
        <taxon>Bacillota</taxon>
        <taxon>Bacilli</taxon>
        <taxon>Bacillales</taxon>
        <taxon>Paenibacillaceae</taxon>
        <taxon>Paenibacillus</taxon>
    </lineage>
</organism>
<dbReference type="SUPFAM" id="SSF55811">
    <property type="entry name" value="Nudix"/>
    <property type="match status" value="1"/>
</dbReference>
<dbReference type="Proteomes" id="UP000198855">
    <property type="component" value="Unassembled WGS sequence"/>
</dbReference>
<keyword evidence="3" id="KW-1185">Reference proteome</keyword>
<dbReference type="PROSITE" id="PS51462">
    <property type="entry name" value="NUDIX"/>
    <property type="match status" value="1"/>
</dbReference>
<dbReference type="RefSeq" id="WP_091187744.1">
    <property type="nucleotide sequence ID" value="NZ_FOMT01000003.1"/>
</dbReference>
<dbReference type="STRING" id="1045775.SAMN05216378_3737"/>
<evidence type="ECO:0000313" key="3">
    <source>
        <dbReference type="Proteomes" id="UP000198855"/>
    </source>
</evidence>
<sequence>MENINFCLTCGDKLEVREIGGENRKACPSCSFVHWGNYSIGVGACVVKDNKVLLVRRAQEPGKGYWTTPGGYIEQFEQIRGSIAREVWEETRVRAIVTKIIGLRDRPHAVHDVYITFEMEYIDGVPRPDGVEVDGAGFFSLEEMESMNVADLTVWQVNIALNGGDGGLEEDKKPIRESLAKYGLYRTK</sequence>
<protein>
    <submittedName>
        <fullName evidence="2">ADP-ribose pyrophosphatase YjhB, NUDIX family</fullName>
    </submittedName>
</protein>
<dbReference type="Pfam" id="PF00293">
    <property type="entry name" value="NUDIX"/>
    <property type="match status" value="1"/>
</dbReference>
<reference evidence="3" key="1">
    <citation type="submission" date="2016-10" db="EMBL/GenBank/DDBJ databases">
        <authorList>
            <person name="Varghese N."/>
            <person name="Submissions S."/>
        </authorList>
    </citation>
    <scope>NUCLEOTIDE SEQUENCE [LARGE SCALE GENOMIC DNA]</scope>
    <source>
        <strain evidence="3">CGMCC 1.10784</strain>
    </source>
</reference>
<feature type="domain" description="Nudix hydrolase" evidence="1">
    <location>
        <begin position="37"/>
        <end position="162"/>
    </location>
</feature>
<name>A0A1I2C0A4_9BACL</name>